<reference evidence="1 2" key="1">
    <citation type="journal article" date="2013" name="Genome Announc.">
        <title>Draft Genome Sequence of Lactobacillus fermentum Strain 3872.</title>
        <authorList>
            <person name="Karlyshev A.V."/>
            <person name="Raju K."/>
            <person name="Abramov V.M."/>
        </authorList>
    </citation>
    <scope>NUCLEOTIDE SEQUENCE [LARGE SCALE GENOMIC DNA]</scope>
    <source>
        <strain evidence="1 2">3872</strain>
    </source>
</reference>
<gene>
    <name evidence="1" type="ORF">N573_007040</name>
</gene>
<organism evidence="1 2">
    <name type="scientific">Limosilactobacillus fermentum 3872</name>
    <dbReference type="NCBI Taxonomy" id="1381124"/>
    <lineage>
        <taxon>Bacteria</taxon>
        <taxon>Bacillati</taxon>
        <taxon>Bacillota</taxon>
        <taxon>Bacilli</taxon>
        <taxon>Lactobacillales</taxon>
        <taxon>Lactobacillaceae</taxon>
        <taxon>Limosilactobacillus</taxon>
    </lineage>
</organism>
<evidence type="ECO:0000313" key="1">
    <source>
        <dbReference type="EMBL" id="AKM51452.1"/>
    </source>
</evidence>
<evidence type="ECO:0000313" key="2">
    <source>
        <dbReference type="Proteomes" id="UP000016629"/>
    </source>
</evidence>
<reference evidence="1 2" key="2">
    <citation type="journal article" name="FEMS Microbiol. Lett.">
        <title>Lactobacillus fermentum 3872 genome sequencing reveals plasmid and chromosomal genes potentially involved in a probiotic activity.</title>
        <authorList>
            <person name="Lehri B."/>
            <person name="Seddon A.M."/>
            <person name="Karlyshev A.V."/>
        </authorList>
    </citation>
    <scope>NUCLEOTIDE SEQUENCE [LARGE SCALE GENOMIC DNA]</scope>
    <source>
        <strain evidence="1 2">3872</strain>
    </source>
</reference>
<proteinExistence type="predicted"/>
<name>A0A806THC3_LIMFE</name>
<accession>A0A806THC3</accession>
<dbReference type="AlphaFoldDB" id="A0A806THC3"/>
<sequence>MIFGSQATDFSQWWLTKHAGSQDLAKERIGAILEREQATGLTKVKLALHQPVAGRPCFELRCNLAKLGSVRVAFILDGQVARIWFISTSLQKATFTSEVSRVLREVSK</sequence>
<dbReference type="EMBL" id="CP011536">
    <property type="protein sequence ID" value="AKM51452.1"/>
    <property type="molecule type" value="Genomic_DNA"/>
</dbReference>
<protein>
    <submittedName>
        <fullName evidence="1">Uncharacterized protein</fullName>
    </submittedName>
</protein>
<dbReference type="Proteomes" id="UP000016629">
    <property type="component" value="Chromosome"/>
</dbReference>